<protein>
    <submittedName>
        <fullName evidence="4">TetR family transcriptional regulator</fullName>
    </submittedName>
</protein>
<dbReference type="PROSITE" id="PS50977">
    <property type="entry name" value="HTH_TETR_2"/>
    <property type="match status" value="1"/>
</dbReference>
<feature type="domain" description="HTH tetR-type" evidence="3">
    <location>
        <begin position="16"/>
        <end position="76"/>
    </location>
</feature>
<dbReference type="InterPro" id="IPR050109">
    <property type="entry name" value="HTH-type_TetR-like_transc_reg"/>
</dbReference>
<dbReference type="Pfam" id="PF17920">
    <property type="entry name" value="TetR_C_16"/>
    <property type="match status" value="1"/>
</dbReference>
<dbReference type="InterPro" id="IPR001647">
    <property type="entry name" value="HTH_TetR"/>
</dbReference>
<feature type="DNA-binding region" description="H-T-H motif" evidence="2">
    <location>
        <begin position="39"/>
        <end position="58"/>
    </location>
</feature>
<reference evidence="5" key="1">
    <citation type="journal article" date="2019" name="Int. J. Syst. Evol. Microbiol.">
        <title>The Global Catalogue of Microorganisms (GCM) 10K type strain sequencing project: providing services to taxonomists for standard genome sequencing and annotation.</title>
        <authorList>
            <consortium name="The Broad Institute Genomics Platform"/>
            <consortium name="The Broad Institute Genome Sequencing Center for Infectious Disease"/>
            <person name="Wu L."/>
            <person name="Ma J."/>
        </authorList>
    </citation>
    <scope>NUCLEOTIDE SEQUENCE [LARGE SCALE GENOMIC DNA]</scope>
    <source>
        <strain evidence="5">JCM 17695</strain>
    </source>
</reference>
<dbReference type="SUPFAM" id="SSF46689">
    <property type="entry name" value="Homeodomain-like"/>
    <property type="match status" value="1"/>
</dbReference>
<dbReference type="PANTHER" id="PTHR30055">
    <property type="entry name" value="HTH-TYPE TRANSCRIPTIONAL REGULATOR RUTR"/>
    <property type="match status" value="1"/>
</dbReference>
<dbReference type="PANTHER" id="PTHR30055:SF235">
    <property type="entry name" value="TRANSCRIPTIONAL REGULATORY PROTEIN"/>
    <property type="match status" value="1"/>
</dbReference>
<name>A0ABW2TV66_9PSEU</name>
<dbReference type="InterPro" id="IPR041678">
    <property type="entry name" value="TetR_C_16"/>
</dbReference>
<comment type="caution">
    <text evidence="4">The sequence shown here is derived from an EMBL/GenBank/DDBJ whole genome shotgun (WGS) entry which is preliminary data.</text>
</comment>
<dbReference type="Proteomes" id="UP001596512">
    <property type="component" value="Unassembled WGS sequence"/>
</dbReference>
<keyword evidence="5" id="KW-1185">Reference proteome</keyword>
<evidence type="ECO:0000256" key="1">
    <source>
        <dbReference type="ARBA" id="ARBA00023125"/>
    </source>
</evidence>
<dbReference type="Pfam" id="PF00440">
    <property type="entry name" value="TetR_N"/>
    <property type="match status" value="1"/>
</dbReference>
<evidence type="ECO:0000313" key="4">
    <source>
        <dbReference type="EMBL" id="MFC7616708.1"/>
    </source>
</evidence>
<keyword evidence="1 2" id="KW-0238">DNA-binding</keyword>
<evidence type="ECO:0000256" key="2">
    <source>
        <dbReference type="PROSITE-ProRule" id="PRU00335"/>
    </source>
</evidence>
<dbReference type="Gene3D" id="1.10.10.60">
    <property type="entry name" value="Homeodomain-like"/>
    <property type="match status" value="1"/>
</dbReference>
<dbReference type="Gene3D" id="1.10.357.10">
    <property type="entry name" value="Tetracycline Repressor, domain 2"/>
    <property type="match status" value="1"/>
</dbReference>
<dbReference type="InterPro" id="IPR036271">
    <property type="entry name" value="Tet_transcr_reg_TetR-rel_C_sf"/>
</dbReference>
<evidence type="ECO:0000313" key="5">
    <source>
        <dbReference type="Proteomes" id="UP001596512"/>
    </source>
</evidence>
<proteinExistence type="predicted"/>
<dbReference type="PRINTS" id="PR00455">
    <property type="entry name" value="HTHTETR"/>
</dbReference>
<evidence type="ECO:0000259" key="3">
    <source>
        <dbReference type="PROSITE" id="PS50977"/>
    </source>
</evidence>
<dbReference type="SUPFAM" id="SSF48498">
    <property type="entry name" value="Tetracyclin repressor-like, C-terminal domain"/>
    <property type="match status" value="1"/>
</dbReference>
<dbReference type="InterPro" id="IPR009057">
    <property type="entry name" value="Homeodomain-like_sf"/>
</dbReference>
<gene>
    <name evidence="4" type="ORF">ACFQV2_27880</name>
</gene>
<sequence length="201" mass="21709">MTSEPERRRGRRPGGADTRAALLAAARAIFTESGYDGATVRAIARRAGVDPAMVNHWFGGKEALFAEAVLDVPFNPRALIGEILKGDRDRLGERIIRTFLTSWDSQGGGVFTALIRSVASHDGVANALRQFFVHQVFGQITTTLADDGTAMLRANLVASQMIGLGMVRYVAHFEPIDKAEVETVVSAVGPTIQRYLTGPID</sequence>
<accession>A0ABW2TV66</accession>
<dbReference type="EMBL" id="JBHTEY010000004">
    <property type="protein sequence ID" value="MFC7616708.1"/>
    <property type="molecule type" value="Genomic_DNA"/>
</dbReference>
<organism evidence="4 5">
    <name type="scientific">Actinokineospora soli</name>
    <dbReference type="NCBI Taxonomy" id="1048753"/>
    <lineage>
        <taxon>Bacteria</taxon>
        <taxon>Bacillati</taxon>
        <taxon>Actinomycetota</taxon>
        <taxon>Actinomycetes</taxon>
        <taxon>Pseudonocardiales</taxon>
        <taxon>Pseudonocardiaceae</taxon>
        <taxon>Actinokineospora</taxon>
    </lineage>
</organism>